<dbReference type="InterPro" id="IPR000330">
    <property type="entry name" value="SNF2_N"/>
</dbReference>
<dbReference type="Gene3D" id="3.40.50.300">
    <property type="entry name" value="P-loop containing nucleotide triphosphate hydrolases"/>
    <property type="match status" value="1"/>
</dbReference>
<accession>A0A2P2JP27</accession>
<dbReference type="PANTHER" id="PTHR47157">
    <property type="entry name" value="CHROMODOMAIN-HELICASE-DNA-BINDING PROTEIN 1-LIKE"/>
    <property type="match status" value="1"/>
</dbReference>
<dbReference type="AlphaFoldDB" id="A0A2P2JP27"/>
<evidence type="ECO:0000313" key="5">
    <source>
        <dbReference type="EMBL" id="MBW95201.1"/>
    </source>
</evidence>
<keyword evidence="3" id="KW-0732">Signal</keyword>
<dbReference type="EMBL" id="GGEC01014718">
    <property type="protein sequence ID" value="MBW95201.1"/>
    <property type="molecule type" value="Transcribed_RNA"/>
</dbReference>
<feature type="domain" description="SNF2 N-terminal" evidence="4">
    <location>
        <begin position="23"/>
        <end position="186"/>
    </location>
</feature>
<dbReference type="GO" id="GO:0003678">
    <property type="term" value="F:DNA helicase activity"/>
    <property type="evidence" value="ECO:0007669"/>
    <property type="project" value="InterPro"/>
</dbReference>
<keyword evidence="5" id="KW-0347">Helicase</keyword>
<feature type="signal peptide" evidence="3">
    <location>
        <begin position="1"/>
        <end position="19"/>
    </location>
</feature>
<keyword evidence="2" id="KW-0067">ATP-binding</keyword>
<dbReference type="GO" id="GO:0006338">
    <property type="term" value="P:chromatin remodeling"/>
    <property type="evidence" value="ECO:0007669"/>
    <property type="project" value="InterPro"/>
</dbReference>
<dbReference type="Pfam" id="PF00176">
    <property type="entry name" value="SNF2-rel_dom"/>
    <property type="match status" value="1"/>
</dbReference>
<dbReference type="SUPFAM" id="SSF52540">
    <property type="entry name" value="P-loop containing nucleoside triphosphate hydrolases"/>
    <property type="match status" value="2"/>
</dbReference>
<dbReference type="Gene3D" id="3.40.50.10810">
    <property type="entry name" value="Tandem AAA-ATPase domain"/>
    <property type="match status" value="1"/>
</dbReference>
<sequence length="209" mass="23820">MIMLEMVSLIYLFLIGVRLQQVLYNVLKEHFLIPRRLLMTGTPIQNNLTELWALLHFCMPQIFGKLEQFLSTFEKAGNLSSSFPLSGISLDKTEVNDQYKTLRYALKAFMLRRTKSKLIECGSLILPPLTEVIVMAPLVSLQKKVYVSILRKELPKLLALSSAPSNQQSLQNIVVQLRKACSHPYLFPGIEPEPFEEGEHLVQVTSLYV</sequence>
<evidence type="ECO:0000256" key="2">
    <source>
        <dbReference type="ARBA" id="ARBA00022840"/>
    </source>
</evidence>
<keyword evidence="1" id="KW-0547">Nucleotide-binding</keyword>
<dbReference type="GO" id="GO:0006281">
    <property type="term" value="P:DNA repair"/>
    <property type="evidence" value="ECO:0007669"/>
    <property type="project" value="InterPro"/>
</dbReference>
<evidence type="ECO:0000256" key="3">
    <source>
        <dbReference type="SAM" id="SignalP"/>
    </source>
</evidence>
<protein>
    <submittedName>
        <fullName evidence="5">Chromodomain-helicase-DNA-binding protein 1-like</fullName>
    </submittedName>
</protein>
<evidence type="ECO:0000256" key="1">
    <source>
        <dbReference type="ARBA" id="ARBA00022741"/>
    </source>
</evidence>
<reference evidence="5" key="1">
    <citation type="submission" date="2018-02" db="EMBL/GenBank/DDBJ databases">
        <title>Rhizophora mucronata_Transcriptome.</title>
        <authorList>
            <person name="Meera S.P."/>
            <person name="Sreeshan A."/>
            <person name="Augustine A."/>
        </authorList>
    </citation>
    <scope>NUCLEOTIDE SEQUENCE</scope>
    <source>
        <tissue evidence="5">Leaf</tissue>
    </source>
</reference>
<dbReference type="InterPro" id="IPR031053">
    <property type="entry name" value="ALC1"/>
</dbReference>
<feature type="chain" id="PRO_5015118958" evidence="3">
    <location>
        <begin position="20"/>
        <end position="209"/>
    </location>
</feature>
<proteinExistence type="predicted"/>
<dbReference type="PANTHER" id="PTHR47157:SF1">
    <property type="entry name" value="CHROMODOMAIN-HELICASE-DNA-BINDING PROTEIN 1-LIKE"/>
    <property type="match status" value="1"/>
</dbReference>
<dbReference type="InterPro" id="IPR027417">
    <property type="entry name" value="P-loop_NTPase"/>
</dbReference>
<keyword evidence="5" id="KW-0378">Hydrolase</keyword>
<dbReference type="GO" id="GO:0005524">
    <property type="term" value="F:ATP binding"/>
    <property type="evidence" value="ECO:0007669"/>
    <property type="project" value="UniProtKB-KW"/>
</dbReference>
<dbReference type="GO" id="GO:0003677">
    <property type="term" value="F:DNA binding"/>
    <property type="evidence" value="ECO:0007669"/>
    <property type="project" value="UniProtKB-KW"/>
</dbReference>
<keyword evidence="5" id="KW-0238">DNA-binding</keyword>
<dbReference type="InterPro" id="IPR038718">
    <property type="entry name" value="SNF2-like_sf"/>
</dbReference>
<name>A0A2P2JP27_RHIMU</name>
<evidence type="ECO:0000259" key="4">
    <source>
        <dbReference type="Pfam" id="PF00176"/>
    </source>
</evidence>
<organism evidence="5">
    <name type="scientific">Rhizophora mucronata</name>
    <name type="common">Asiatic mangrove</name>
    <dbReference type="NCBI Taxonomy" id="61149"/>
    <lineage>
        <taxon>Eukaryota</taxon>
        <taxon>Viridiplantae</taxon>
        <taxon>Streptophyta</taxon>
        <taxon>Embryophyta</taxon>
        <taxon>Tracheophyta</taxon>
        <taxon>Spermatophyta</taxon>
        <taxon>Magnoliopsida</taxon>
        <taxon>eudicotyledons</taxon>
        <taxon>Gunneridae</taxon>
        <taxon>Pentapetalae</taxon>
        <taxon>rosids</taxon>
        <taxon>fabids</taxon>
        <taxon>Malpighiales</taxon>
        <taxon>Rhizophoraceae</taxon>
        <taxon>Rhizophora</taxon>
    </lineage>
</organism>